<evidence type="ECO:0000313" key="1">
    <source>
        <dbReference type="EMBL" id="GKX65078.1"/>
    </source>
</evidence>
<proteinExistence type="predicted"/>
<accession>A0ACB5R7B2</accession>
<comment type="caution">
    <text evidence="1">The sequence shown here is derived from an EMBL/GenBank/DDBJ whole genome shotgun (WGS) entry which is preliminary data.</text>
</comment>
<reference evidence="1" key="1">
    <citation type="journal article" date="2025" name="Int. J. Syst. Evol. Microbiol.">
        <title>Inconstantimicrobium mannanitabidum sp. nov., a novel member of the family Clostridiaceae isolated from anoxic soil under the treatment of reductive soil disinfestation.</title>
        <authorList>
            <person name="Ueki A."/>
            <person name="Tonouchi A."/>
            <person name="Honma S."/>
            <person name="Kaku N."/>
            <person name="Ueki K."/>
        </authorList>
    </citation>
    <scope>NUCLEOTIDE SEQUENCE</scope>
    <source>
        <strain evidence="1">TW13</strain>
    </source>
</reference>
<sequence length="133" mass="15113">MKKSFRGLWVNIIYVLLFLITAVARIITLSTANSTQNKIIVNILIIVILIFFGLRFLIAYLNCAVVKENELSINGVFTSKKVKYADIEDYSFEDIILKINLKSGKTVVFNALNIPAGQREEFKELISEKIVLQ</sequence>
<protein>
    <submittedName>
        <fullName evidence="1">Uncharacterized protein</fullName>
    </submittedName>
</protein>
<dbReference type="EMBL" id="BROD01000001">
    <property type="protein sequence ID" value="GKX65078.1"/>
    <property type="molecule type" value="Genomic_DNA"/>
</dbReference>
<dbReference type="Proteomes" id="UP001058074">
    <property type="component" value="Unassembled WGS sequence"/>
</dbReference>
<organism evidence="1 2">
    <name type="scientific">Inconstantimicrobium mannanitabidum</name>
    <dbReference type="NCBI Taxonomy" id="1604901"/>
    <lineage>
        <taxon>Bacteria</taxon>
        <taxon>Bacillati</taxon>
        <taxon>Bacillota</taxon>
        <taxon>Clostridia</taxon>
        <taxon>Eubacteriales</taxon>
        <taxon>Clostridiaceae</taxon>
        <taxon>Inconstantimicrobium</taxon>
    </lineage>
</organism>
<evidence type="ECO:0000313" key="2">
    <source>
        <dbReference type="Proteomes" id="UP001058074"/>
    </source>
</evidence>
<gene>
    <name evidence="1" type="ORF">rsdtw13_03360</name>
</gene>
<name>A0ACB5R7B2_9CLOT</name>
<keyword evidence="2" id="KW-1185">Reference proteome</keyword>